<name>A0AAW1VHZ8_RUBAR</name>
<dbReference type="Pfam" id="PF00106">
    <property type="entry name" value="adh_short"/>
    <property type="match status" value="1"/>
</dbReference>
<protein>
    <recommendedName>
        <fullName evidence="6">(+)-neomenthol dehydrogenase-like</fullName>
    </recommendedName>
</protein>
<comment type="caution">
    <text evidence="4">The sequence shown here is derived from an EMBL/GenBank/DDBJ whole genome shotgun (WGS) entry which is preliminary data.</text>
</comment>
<dbReference type="GO" id="GO:0016491">
    <property type="term" value="F:oxidoreductase activity"/>
    <property type="evidence" value="ECO:0007669"/>
    <property type="project" value="UniProtKB-KW"/>
</dbReference>
<evidence type="ECO:0008006" key="6">
    <source>
        <dbReference type="Google" id="ProtNLM"/>
    </source>
</evidence>
<dbReference type="Gene3D" id="3.40.50.720">
    <property type="entry name" value="NAD(P)-binding Rossmann-like Domain"/>
    <property type="match status" value="1"/>
</dbReference>
<dbReference type="EMBL" id="JBEDUW010000304">
    <property type="protein sequence ID" value="KAK9901455.1"/>
    <property type="molecule type" value="Genomic_DNA"/>
</dbReference>
<comment type="similarity">
    <text evidence="1">Belongs to the short-chain dehydrogenases/reductases (SDR) family.</text>
</comment>
<evidence type="ECO:0000313" key="4">
    <source>
        <dbReference type="EMBL" id="KAK9901455.1"/>
    </source>
</evidence>
<dbReference type="PANTHER" id="PTHR43490">
    <property type="entry name" value="(+)-NEOMENTHOL DEHYDROGENASE"/>
    <property type="match status" value="1"/>
</dbReference>
<dbReference type="SUPFAM" id="SSF51735">
    <property type="entry name" value="NAD(P)-binding Rossmann-fold domains"/>
    <property type="match status" value="1"/>
</dbReference>
<keyword evidence="2" id="KW-0521">NADP</keyword>
<dbReference type="PRINTS" id="PR00081">
    <property type="entry name" value="GDHRDH"/>
</dbReference>
<dbReference type="InterPro" id="IPR002347">
    <property type="entry name" value="SDR_fam"/>
</dbReference>
<dbReference type="InterPro" id="IPR036291">
    <property type="entry name" value="NAD(P)-bd_dom_sf"/>
</dbReference>
<sequence>MAEATERYAIVTGANKGVGFGVVKQLASNGIMTVLTARDEKRGLEAVEKLKECGLSDLVVFHQLDVTNPASIASLADFVNNAGVFGSIPNPEAFRAASEQKPEEVDWGQVSTPNYELSVECLKTN</sequence>
<evidence type="ECO:0000256" key="3">
    <source>
        <dbReference type="ARBA" id="ARBA00023002"/>
    </source>
</evidence>
<dbReference type="PANTHER" id="PTHR43490:SF98">
    <property type="entry name" value="OS02G0640600 PROTEIN"/>
    <property type="match status" value="1"/>
</dbReference>
<keyword evidence="5" id="KW-1185">Reference proteome</keyword>
<keyword evidence="3" id="KW-0560">Oxidoreductase</keyword>
<dbReference type="AlphaFoldDB" id="A0AAW1VHZ8"/>
<evidence type="ECO:0000313" key="5">
    <source>
        <dbReference type="Proteomes" id="UP001457282"/>
    </source>
</evidence>
<organism evidence="4 5">
    <name type="scientific">Rubus argutus</name>
    <name type="common">Southern blackberry</name>
    <dbReference type="NCBI Taxonomy" id="59490"/>
    <lineage>
        <taxon>Eukaryota</taxon>
        <taxon>Viridiplantae</taxon>
        <taxon>Streptophyta</taxon>
        <taxon>Embryophyta</taxon>
        <taxon>Tracheophyta</taxon>
        <taxon>Spermatophyta</taxon>
        <taxon>Magnoliopsida</taxon>
        <taxon>eudicotyledons</taxon>
        <taxon>Gunneridae</taxon>
        <taxon>Pentapetalae</taxon>
        <taxon>rosids</taxon>
        <taxon>fabids</taxon>
        <taxon>Rosales</taxon>
        <taxon>Rosaceae</taxon>
        <taxon>Rosoideae</taxon>
        <taxon>Rosoideae incertae sedis</taxon>
        <taxon>Rubus</taxon>
    </lineage>
</organism>
<dbReference type="Proteomes" id="UP001457282">
    <property type="component" value="Unassembled WGS sequence"/>
</dbReference>
<dbReference type="GO" id="GO:0016020">
    <property type="term" value="C:membrane"/>
    <property type="evidence" value="ECO:0007669"/>
    <property type="project" value="TreeGrafter"/>
</dbReference>
<evidence type="ECO:0000256" key="1">
    <source>
        <dbReference type="ARBA" id="ARBA00006484"/>
    </source>
</evidence>
<accession>A0AAW1VHZ8</accession>
<gene>
    <name evidence="4" type="ORF">M0R45_002086</name>
</gene>
<reference evidence="4 5" key="1">
    <citation type="journal article" date="2023" name="G3 (Bethesda)">
        <title>A chromosome-length genome assembly and annotation of blackberry (Rubus argutus, cv. 'Hillquist').</title>
        <authorList>
            <person name="Bruna T."/>
            <person name="Aryal R."/>
            <person name="Dudchenko O."/>
            <person name="Sargent D.J."/>
            <person name="Mead D."/>
            <person name="Buti M."/>
            <person name="Cavallini A."/>
            <person name="Hytonen T."/>
            <person name="Andres J."/>
            <person name="Pham M."/>
            <person name="Weisz D."/>
            <person name="Mascagni F."/>
            <person name="Usai G."/>
            <person name="Natali L."/>
            <person name="Bassil N."/>
            <person name="Fernandez G.E."/>
            <person name="Lomsadze A."/>
            <person name="Armour M."/>
            <person name="Olukolu B."/>
            <person name="Poorten T."/>
            <person name="Britton C."/>
            <person name="Davik J."/>
            <person name="Ashrafi H."/>
            <person name="Aiden E.L."/>
            <person name="Borodovsky M."/>
            <person name="Worthington M."/>
        </authorList>
    </citation>
    <scope>NUCLEOTIDE SEQUENCE [LARGE SCALE GENOMIC DNA]</scope>
    <source>
        <strain evidence="4">PI 553951</strain>
    </source>
</reference>
<proteinExistence type="inferred from homology"/>
<evidence type="ECO:0000256" key="2">
    <source>
        <dbReference type="ARBA" id="ARBA00022857"/>
    </source>
</evidence>